<keyword evidence="2" id="KW-1185">Reference proteome</keyword>
<dbReference type="AlphaFoldDB" id="F6EMZ6"/>
<dbReference type="InterPro" id="IPR029045">
    <property type="entry name" value="ClpP/crotonase-like_dom_sf"/>
</dbReference>
<dbReference type="STRING" id="443218.AS9A_4455"/>
<dbReference type="eggNOG" id="COG1024">
    <property type="taxonomic scope" value="Bacteria"/>
</dbReference>
<dbReference type="KEGG" id="asd:AS9A_4455"/>
<dbReference type="OrthoDB" id="9777711at2"/>
<dbReference type="Gene3D" id="3.90.226.10">
    <property type="entry name" value="2-enoyl-CoA Hydratase, Chain A, domain 1"/>
    <property type="match status" value="1"/>
</dbReference>
<dbReference type="EMBL" id="CP002786">
    <property type="protein sequence ID" value="AEF42888.1"/>
    <property type="molecule type" value="Genomic_DNA"/>
</dbReference>
<protein>
    <submittedName>
        <fullName evidence="1">Enoyl-CoA hydratase/isomerase</fullName>
    </submittedName>
</protein>
<dbReference type="PANTHER" id="PTHR43459">
    <property type="entry name" value="ENOYL-COA HYDRATASE"/>
    <property type="match status" value="1"/>
</dbReference>
<dbReference type="Pfam" id="PF00378">
    <property type="entry name" value="ECH_1"/>
    <property type="match status" value="1"/>
</dbReference>
<name>F6EMZ6_HOYSD</name>
<dbReference type="HOGENOM" id="CLU_1319309_0_0_11"/>
<accession>F6EMZ6</accession>
<gene>
    <name evidence="1" type="ordered locus">AS9A_4455</name>
</gene>
<dbReference type="SUPFAM" id="SSF52096">
    <property type="entry name" value="ClpP/crotonase"/>
    <property type="match status" value="1"/>
</dbReference>
<dbReference type="RefSeq" id="WP_013809236.1">
    <property type="nucleotide sequence ID" value="NC_015564.1"/>
</dbReference>
<evidence type="ECO:0000313" key="1">
    <source>
        <dbReference type="EMBL" id="AEF42888.1"/>
    </source>
</evidence>
<dbReference type="PANTHER" id="PTHR43459:SF1">
    <property type="entry name" value="EG:BACN32G11.4 PROTEIN"/>
    <property type="match status" value="1"/>
</dbReference>
<organism evidence="1 2">
    <name type="scientific">Hoyosella subflava (strain DSM 45089 / JCM 17490 / NBRC 109087 / DQS3-9A1)</name>
    <name type="common">Amycolicicoccus subflavus</name>
    <dbReference type="NCBI Taxonomy" id="443218"/>
    <lineage>
        <taxon>Bacteria</taxon>
        <taxon>Bacillati</taxon>
        <taxon>Actinomycetota</taxon>
        <taxon>Actinomycetes</taxon>
        <taxon>Mycobacteriales</taxon>
        <taxon>Hoyosellaceae</taxon>
        <taxon>Hoyosella</taxon>
    </lineage>
</organism>
<dbReference type="InterPro" id="IPR001753">
    <property type="entry name" value="Enoyl-CoA_hydra/iso"/>
</dbReference>
<keyword evidence="1" id="KW-0413">Isomerase</keyword>
<evidence type="ECO:0000313" key="2">
    <source>
        <dbReference type="Proteomes" id="UP000009235"/>
    </source>
</evidence>
<dbReference type="Proteomes" id="UP000009235">
    <property type="component" value="Chromosome"/>
</dbReference>
<sequence length="226" mass="23583">MTLVSYTVRNRVAYVELCNSDRGNPVNQAMLDDLADSLHRVISELHRMDAIVVSIVRGPAAGAGVALAAAADIVLASTSAKFTLAYTKIGFSPDGGTSLMTASLGLHRMLALALLNTELSGEDARAAGLVTGLYSGQNLNAGVAETVRKLRAGSREAQVMAKRLLREQALPDEDAALRRETLTIRAQAASADGREGVAAFLGKRAAHFPSSAVTMSAQDGAPVPPT</sequence>
<dbReference type="GO" id="GO:0016853">
    <property type="term" value="F:isomerase activity"/>
    <property type="evidence" value="ECO:0007669"/>
    <property type="project" value="UniProtKB-KW"/>
</dbReference>
<proteinExistence type="predicted"/>
<reference evidence="1 2" key="1">
    <citation type="journal article" date="2011" name="J. Bacteriol.">
        <title>Complete genome sequence of Amycolicicoccus subflavus DQS3-9A1T, an actinomycete isolated from crude oil-polluted soil.</title>
        <authorList>
            <person name="Cai M."/>
            <person name="Chen W.M."/>
            <person name="Nie Y."/>
            <person name="Chi C.Q."/>
            <person name="Wang Y.N."/>
            <person name="Tang Y.Q."/>
            <person name="Li G.Y."/>
            <person name="Wu X.L."/>
        </authorList>
    </citation>
    <scope>NUCLEOTIDE SEQUENCE [LARGE SCALE GENOMIC DNA]</scope>
    <source>
        <strain evidence="2">DSM 45089 / DQS3-9A1</strain>
    </source>
</reference>